<reference evidence="2" key="1">
    <citation type="submission" date="2021-06" db="EMBL/GenBank/DDBJ databases">
        <title>Sequencing of actinobacteria type strains.</title>
        <authorList>
            <person name="Nguyen G.-S."/>
            <person name="Wentzel A."/>
        </authorList>
    </citation>
    <scope>NUCLEOTIDE SEQUENCE</scope>
    <source>
        <strain evidence="2">P38-E01</strain>
    </source>
</reference>
<dbReference type="Pfam" id="PF03995">
    <property type="entry name" value="Inhibitor_I36"/>
    <property type="match status" value="1"/>
</dbReference>
<name>A0A949JTH8_9ACTN</name>
<evidence type="ECO:0000313" key="3">
    <source>
        <dbReference type="Proteomes" id="UP000694501"/>
    </source>
</evidence>
<proteinExistence type="predicted"/>
<dbReference type="RefSeq" id="WP_211041499.1">
    <property type="nucleotide sequence ID" value="NZ_JAELVF020000001.1"/>
</dbReference>
<comment type="caution">
    <text evidence="2">The sequence shown here is derived from an EMBL/GenBank/DDBJ whole genome shotgun (WGS) entry which is preliminary data.</text>
</comment>
<accession>A0A949JTH8</accession>
<feature type="signal peptide" evidence="1">
    <location>
        <begin position="1"/>
        <end position="29"/>
    </location>
</feature>
<evidence type="ECO:0000256" key="1">
    <source>
        <dbReference type="SAM" id="SignalP"/>
    </source>
</evidence>
<keyword evidence="3" id="KW-1185">Reference proteome</keyword>
<evidence type="ECO:0000313" key="2">
    <source>
        <dbReference type="EMBL" id="MBU7599845.1"/>
    </source>
</evidence>
<keyword evidence="1" id="KW-0732">Signal</keyword>
<gene>
    <name evidence="2" type="ORF">JGS22_019995</name>
</gene>
<organism evidence="2 3">
    <name type="scientific">Streptomyces tardus</name>
    <dbReference type="NCBI Taxonomy" id="2780544"/>
    <lineage>
        <taxon>Bacteria</taxon>
        <taxon>Bacillati</taxon>
        <taxon>Actinomycetota</taxon>
        <taxon>Actinomycetes</taxon>
        <taxon>Kitasatosporales</taxon>
        <taxon>Streptomycetaceae</taxon>
        <taxon>Streptomyces</taxon>
    </lineage>
</organism>
<feature type="chain" id="PRO_5037852746" evidence="1">
    <location>
        <begin position="30"/>
        <end position="136"/>
    </location>
</feature>
<sequence>MKKARALAAAAAATAAGAAILIAPGTAQAAEDTRAQAAWNCAKGNVCFYSGAGGTGVSCRSDGTEARWVNQTCLNTTFKSFYNNGYVGPLDHVRAYTGFNFTGTSYCLHVGWDEGRGSFPGSGVKLKSHKWFTGEC</sequence>
<dbReference type="Gene3D" id="2.60.20.10">
    <property type="entry name" value="Crystallins"/>
    <property type="match status" value="1"/>
</dbReference>
<dbReference type="EMBL" id="JAELVF020000001">
    <property type="protein sequence ID" value="MBU7599845.1"/>
    <property type="molecule type" value="Genomic_DNA"/>
</dbReference>
<protein>
    <submittedName>
        <fullName evidence="2">Peptidase inhibitor family I36 protein</fullName>
    </submittedName>
</protein>
<dbReference type="Proteomes" id="UP000694501">
    <property type="component" value="Unassembled WGS sequence"/>
</dbReference>
<dbReference type="AlphaFoldDB" id="A0A949JTH8"/>